<dbReference type="RefSeq" id="WP_216689507.1">
    <property type="nucleotide sequence ID" value="NZ_JAHLTI010000001.1"/>
</dbReference>
<dbReference type="Pfam" id="PF12951">
    <property type="entry name" value="PATR"/>
    <property type="match status" value="14"/>
</dbReference>
<dbReference type="Proteomes" id="UP000787201">
    <property type="component" value="Unassembled WGS sequence"/>
</dbReference>
<dbReference type="InterPro" id="IPR013425">
    <property type="entry name" value="Autotrns_rpt"/>
</dbReference>
<evidence type="ECO:0000313" key="5">
    <source>
        <dbReference type="Proteomes" id="UP000787201"/>
    </source>
</evidence>
<keyword evidence="5" id="KW-1185">Reference proteome</keyword>
<name>A0ABS6G9W7_9ENTR</name>
<dbReference type="InterPro" id="IPR005546">
    <property type="entry name" value="Autotransporte_beta"/>
</dbReference>
<gene>
    <name evidence="4" type="ORF">KQV47_04590</name>
</gene>
<dbReference type="PROSITE" id="PS51208">
    <property type="entry name" value="AUTOTRANSPORTER"/>
    <property type="match status" value="1"/>
</dbReference>
<dbReference type="NCBIfam" id="TIGR01414">
    <property type="entry name" value="autotrans_barl"/>
    <property type="match status" value="1"/>
</dbReference>
<dbReference type="InterPro" id="IPR051551">
    <property type="entry name" value="Autotransporter_adhesion"/>
</dbReference>
<accession>A0ABS6G9W7</accession>
<dbReference type="CDD" id="cd01344">
    <property type="entry name" value="PL2_Passenger_AT"/>
    <property type="match status" value="1"/>
</dbReference>
<reference evidence="4 5" key="1">
    <citation type="submission" date="2021-06" db="EMBL/GenBank/DDBJ databases">
        <authorList>
            <person name="Stanton E."/>
        </authorList>
    </citation>
    <scope>NUCLEOTIDE SEQUENCE [LARGE SCALE GENOMIC DNA]</scope>
    <source>
        <strain evidence="4 5">2021EL-00146</strain>
    </source>
</reference>
<sequence>MSRLAVAVRHAIPFLVIAALPVSAATTIPSQSTTYTLTGPGPFDMPSPNNITVTSGAAIDGDTTQDWQVTIEDGATVDGASYGLSLGAATGNTVLNLGGDVTTTGSGSGGNAAGVRLTNGGTLNILSTGSINSNSDGIFLTTGGTVNNSGSVSGADGGTSVYFSSGTGVYNGDSNSVIGGGYGIIVDAGTSTITNAGTIDLLHNGVWFRGSSSGSVDNQAGGIIHSTSTSNYGIEINASGVVTITNEGAITGNTGIILGTSGHTLTNSGAIIGTGGTAISLTGNNNTVTLDTGSDITGNIAATGTGNTLTLNGQGTLNSNVTGVQSITAAADVGQSWILNGTSDTTGTTNQALHVQSGTLILKGALTNSGAGGGTTIDGDATLQLGNNSALGSVTGNIVDNGTLRFSRTDDVSIGNAISGSGSVNQAGSGQTTLTTANTYSGGTMVDAGTLNAADHNALGSGNVTINSGGTLALSFSGDAFTNTITNNGVLDVIDADNTLVGNITGTGESRISALTTTIDGNNSGFSGLWNIVSAGSAFIHTAESLGAGTIQLAGVLNIVPATGGFLLSNALTGTGLLKIALTGGNAFDFTNTVGTLFTGTMAMGAGTFSLDGVNTQTLTNATLQLDPGSTTTVGATQQNIGNLIFNGGILRFPDLPGGVINTGNLTMTSGTVRLDPNDILDTSNLLRTDDGVGVQLVTSTGTAGVASNLTLQDLTGNTLTTSQANVIQGGNTVAVAAYSDFGLTGSGGLAVGYTLSQLDIQPGQTLTLSGDAATPSGAADMKALLIGSGNLVVNATDAITLANAGNTYTGTTTVTGGTLRAGAVNVIDDSSQVTLNNGTAFDLNGFDQSVNNLNGAGNVTLGANTLTENTSGTVTYGGVISGTGAVTAAGAGTWILTGDNNWTGGTTIDTGVLQLGAGGTSGSITGDITNNGTLLINRSNALTLAGAIDGTGTVTQSGTGETTLSGANSYSGGTTVSAGTLNAASATALGTGAASVSSGATLDLTFSSGTISNAIANAGRVEVTGVNETVNSVFTGAGENRISAAGTVLGGNNSGFTGTWNIVTGATANVGATQNLGDAAVQLDGTLNIAPASGNYTFTNTLTGAGLMTGVLASGSAFSFDNTVGSAWTGTLRLGQSNFDLSGNNTTTLTNATLQLDANNTTTVGSGTQNVGNLTMNGGTLKFGNLPTGVITTGQLTLTSGTVQIDPSQVASSGGTLLTEDDGSGLPLITATGATGAASNLTLKDLSGNALSSSQVNIDQNSATVAIGTYGYSLNNTNGLGVGYTLNQLALQSGQTLTLFGDTATPAGASDMQALITGSGNLDIDATNAITLTNAGNNYTGTTTVTGGTLRAGALNVIDDSSQVTLNNGTTFDLNGFNQSVKNLNGAGNVTLGAGALTENSTGNVTYAGAISGTGSVTQAGSGTWILTGTNLWTGGTTLSGGVLQLGAGGTSGSIVGNVINNAGLVVNRSDNVTLSGVISGTGTLTQKSSATGTTSLTGANIYTGATTVQQGTLQLGNGGTTGSLASASAVTVDSGATLAFNRSNALAVGNTITGDGNVTQVGNGTTVISGTNSYTGGTTVAAGTLNASNASALGAGAATVNSGANLLLSFSNGTFGNGIANAGLLNVTGAGNTLNSNITGAGTNRISALNTTPGGDNTLFTGNWDITSAGSATVTGGQNLGDAAVQLNGILNVAPPGGGYTFTNTLTGSGVMLVELSPGNSFAFDNTVGSAFTGTLILDQSMFDLSGANTTALTRATLRLNAGSETTVGSGTQAIGNLTMNGGALIFNGEVPPGQPDGSVAVTDLTLTSGEIRTEAPVTGIPNPVPTGQNLMEEDDREILSRLVSASGTVSGAAGNLTLTDHNGNAMSDPQQFAITEGGTAVANATYNYSLSTGTGNDGLYIQYGLTTLDLLSAQTLHLTPDAGAVGAAATLSAQVTGDGNLDVNASAASGQTVTLSNSTNNYTGATTVSGGTLRLGSNQALGNTSQLTINSGANTSINGMTQTIGALVGDGGLAINGGNLTISNGGTFGGVTSGALGALKLTGGTLTLTGANTFTGVTTLDSGATLQVGAGGTTGSYVGPVVDNGTLTFNRSDNVALTGAVTGSGELHQDGAGTLFVNTTVGVTGPVVINAGTLSIGDGTTDGNVTSNITNNSALQFNRSDWTYGGVISGAGTVEQVSASQTTLIGANTYSGATTVSAGTLNAANVAALGTSAATVDDGATLALSFVNGTFGNAVANNGLLDVTGAGNTLTTNITGTGVNRVSALQTTLAGDNSGFNGNWDITLSGGATITAQKNLGGSPVQLDGILNVSPASGGFTFVNALTGSGLLATTMGSVSDAFNFAASAGSAFTGIVALRRGTMALEGDNTSALTNATLSLGTGAIANLNSDQTIGDLTFAGGLLDVSMKTPDSADILTVNNLNVDSAVTPPNVGVVNLQTAALPPGAKPDGNFLDQDNEVDNGIQVVKATAVSSEGTQLKLLLDGTAPADEVDQVSDGFGHDDVLATYGYTAVMTAGANAPGGPGLYAGYMLKVLNSQSTAVIDTADATDNTLGAQLTGVGDFDFRANDGTITLANTANDYQGKTLVTSGTLQLGGNNTLGQTSALNIVANATTDINGFSQSIGALNGAAGSTLALNGGALTITSGGQSDGALTGGGNLNLAGGELTVSNANSGLTAAVNIADGATAHLKNAGALGSGDVTLNGTLVLDSVTGSFANAVQGAGAMNLVNASDVTLTGNNARYSGAIDIDAGNRLTAQQTANLGSATLANDGELVLNASDNWAFANAMSGSGLLTKAGAGVVTLASNYGHTGGTHVEAGTLALDNSATALSGGGVVTVDEGATLGGYGKIVGNVTSRGTVSAGDAITSLTGGAGNLTIQGNLDNFNTVNLAGNSVGNTLTVTGNYTAHSTLVLNTVLGGDNSKTDKLVVQGDTRGHTDVYVNNKGGSGAQTVNGIRVIEVDGASNGDFTLANRVVAGAYDYQLLKGTPTSSDGDWYLRVPVEQPVVPIRPEAGAYLGNQSAAMDMFTHSLHDRLGESLFVTGNGQQVNAPSAWIRTFGNRTDSRSAGQIGQDTWSNGMQLGFDLASNLQVQNRWQVGVMAGYGSARTRNQSDGQSTVARSEVDGYSVGLYGTWFADGRPEGTGPYIDAWTQYGWYNNKVNGDGLPEQKYDSTTQAVSLEGGWAFNVYNTSLMSFFVQPQEQVIYMHYDADDVKEDNGTKVKMNDGGFSNRLGVRVYGYSADKQGRQWQPFIEANWLYNGYTDAVKMDSTRLESDTPKHRYEVKAGVEAKLSNQWSLWGNIGTRQGASEYRSVEGGLGVKYTW</sequence>
<comment type="caution">
    <text evidence="4">The sequence shown here is derived from an EMBL/GenBank/DDBJ whole genome shotgun (WGS) entry which is preliminary data.</text>
</comment>
<proteinExistence type="predicted"/>
<dbReference type="SMART" id="SM00869">
    <property type="entry name" value="Autotransporter"/>
    <property type="match status" value="1"/>
</dbReference>
<dbReference type="EMBL" id="JAHLTI010000001">
    <property type="protein sequence ID" value="MBU5923469.1"/>
    <property type="molecule type" value="Genomic_DNA"/>
</dbReference>
<dbReference type="InterPro" id="IPR006315">
    <property type="entry name" value="OM_autotransptr_brl_dom"/>
</dbReference>
<feature type="chain" id="PRO_5046544412" evidence="2">
    <location>
        <begin position="25"/>
        <end position="3321"/>
    </location>
</feature>
<dbReference type="Pfam" id="PF18883">
    <property type="entry name" value="AC_1"/>
    <property type="match status" value="1"/>
</dbReference>
<evidence type="ECO:0000313" key="4">
    <source>
        <dbReference type="EMBL" id="MBU5923469.1"/>
    </source>
</evidence>
<keyword evidence="1 2" id="KW-0732">Signal</keyword>
<dbReference type="NCBIfam" id="TIGR02601">
    <property type="entry name" value="autotrns_rpt"/>
    <property type="match status" value="10"/>
</dbReference>
<evidence type="ECO:0000256" key="2">
    <source>
        <dbReference type="SAM" id="SignalP"/>
    </source>
</evidence>
<feature type="domain" description="Autotransporter" evidence="3">
    <location>
        <begin position="3044"/>
        <end position="3321"/>
    </location>
</feature>
<evidence type="ECO:0000256" key="1">
    <source>
        <dbReference type="ARBA" id="ARBA00022729"/>
    </source>
</evidence>
<evidence type="ECO:0000259" key="3">
    <source>
        <dbReference type="PROSITE" id="PS51208"/>
    </source>
</evidence>
<dbReference type="PANTHER" id="PTHR35037:SF3">
    <property type="entry name" value="C-TERMINAL REGION OF AIDA-LIKE PROTEIN"/>
    <property type="match status" value="1"/>
</dbReference>
<organism evidence="4 5">
    <name type="scientific">Enterobacter sichuanensis</name>
    <dbReference type="NCBI Taxonomy" id="2071710"/>
    <lineage>
        <taxon>Bacteria</taxon>
        <taxon>Pseudomonadati</taxon>
        <taxon>Pseudomonadota</taxon>
        <taxon>Gammaproteobacteria</taxon>
        <taxon>Enterobacterales</taxon>
        <taxon>Enterobacteriaceae</taxon>
        <taxon>Enterobacter</taxon>
        <taxon>Enterobacter cloacae complex</taxon>
    </lineage>
</organism>
<protein>
    <submittedName>
        <fullName evidence="4">Autotransporter outer membrane beta-barrel domain-containing protein</fullName>
    </submittedName>
</protein>
<feature type="signal peptide" evidence="2">
    <location>
        <begin position="1"/>
        <end position="24"/>
    </location>
</feature>
<dbReference type="InterPro" id="IPR043990">
    <property type="entry name" value="AC_1"/>
</dbReference>
<dbReference type="PANTHER" id="PTHR35037">
    <property type="entry name" value="C-TERMINAL REGION OF AIDA-LIKE PROTEIN"/>
    <property type="match status" value="1"/>
</dbReference>